<feature type="compositionally biased region" description="Basic and acidic residues" evidence="1">
    <location>
        <begin position="223"/>
        <end position="234"/>
    </location>
</feature>
<feature type="compositionally biased region" description="Low complexity" evidence="1">
    <location>
        <begin position="702"/>
        <end position="718"/>
    </location>
</feature>
<feature type="compositionally biased region" description="Low complexity" evidence="1">
    <location>
        <begin position="289"/>
        <end position="301"/>
    </location>
</feature>
<sequence length="842" mass="92078">MATDSRFQRRRPSPVILALSAVFIVSFPPLASCLPTYRAHEDDWTLSRSLLLDSRAERRSFGQHGDRHPSTHWPVAAPQTWSLADPFEGTRSHVSSRLRSMRRTHDPRLRTAAASWATPSTPAGRGSGSSFPSFFNLRDESEDGQTDVPETVDPLGREDAFRATGFASEQNENEGDLTPETQPVATSSDEPDGVQPEAGVDEEPPLRQASGDVKPDVNIPLSERTRESPVREAGDASVSAENLAGAQSQQSERETPSDPESPRSEQAGALPFGVPELDAESADAKGEASRGSSAYAGQAGASEEELNGVDPSSDEGQRAAASSDTDESFVVSPVEGTAGSNEDPSGEDSATRPVGRELTRDTRHVNQGIFAEDDTSLGALPVPLPQDTDLPNLETDDFVVPGNMTVPLYHEALSKSIETSRRTNGGRLPVIHLRWHSQESFVESAAQILNEEGKPYFYVVAGEYTQTPVRRMGFFQSSSVTSLGPLHWPIPTGENADLRESPFFLPRLDQLIDSSLNITSAVAITRAETDTEAKEHPERRERETLMLRWIPYGLTRIVEPGAQADGLSYGRNKAQVIQSVRDFVTALQRKMPNHPVKTVDGREVVVVVNDRRPELELLLGRAMDFAPSGTPVIVTDSEAFAPEAILPRIRLLSRAGERIHFVVFGVGRYGQLPLNAAFLDRAVLRVPRPADIDAFVQRHSDASAAAPAEETEPKQTAPGGEKKQNSALLSDEAPPASDNFLILNPFTEFLMRFNYTEVDNVAGYAEALTQELRHVPITFFYKNETRRVAVVLLTDFPEAESVFLTSLLKLNVIVQVTIAVAMIIGLLACLCMCRMMFLLKSR</sequence>
<protein>
    <recommendedName>
        <fullName evidence="4">Transmembrane protein</fullName>
    </recommendedName>
</protein>
<keyword evidence="2" id="KW-1133">Transmembrane helix</keyword>
<feature type="region of interest" description="Disordered" evidence="1">
    <location>
        <begin position="702"/>
        <end position="730"/>
    </location>
</feature>
<feature type="transmembrane region" description="Helical" evidence="2">
    <location>
        <begin position="812"/>
        <end position="833"/>
    </location>
</feature>
<reference evidence="3" key="1">
    <citation type="journal article" date="2015" name="PLoS ONE">
        <title>Comprehensive Evaluation of Toxoplasma gondii VEG and Neospora caninum LIV Genomes with Tachyzoite Stage Transcriptome and Proteome Defines Novel Transcript Features.</title>
        <authorList>
            <person name="Ramaprasad A."/>
            <person name="Mourier T."/>
            <person name="Naeem R."/>
            <person name="Malas T.B."/>
            <person name="Moussa E."/>
            <person name="Panigrahi A."/>
            <person name="Vermont S.J."/>
            <person name="Otto T.D."/>
            <person name="Wastling J."/>
            <person name="Pain A."/>
        </authorList>
    </citation>
    <scope>NUCLEOTIDE SEQUENCE</scope>
    <source>
        <strain evidence="3">Liverpool</strain>
    </source>
</reference>
<feature type="compositionally biased region" description="Polar residues" evidence="1">
    <location>
        <begin position="179"/>
        <end position="188"/>
    </location>
</feature>
<accession>A0A0F7UFH6</accession>
<dbReference type="EMBL" id="LN714483">
    <property type="protein sequence ID" value="CEL67771.1"/>
    <property type="molecule type" value="Genomic_DNA"/>
</dbReference>
<evidence type="ECO:0000313" key="3">
    <source>
        <dbReference type="EMBL" id="CEL67771.1"/>
    </source>
</evidence>
<keyword evidence="2" id="KW-0472">Membrane</keyword>
<organism evidence="3">
    <name type="scientific">Neospora caninum (strain Liverpool)</name>
    <dbReference type="NCBI Taxonomy" id="572307"/>
    <lineage>
        <taxon>Eukaryota</taxon>
        <taxon>Sar</taxon>
        <taxon>Alveolata</taxon>
        <taxon>Apicomplexa</taxon>
        <taxon>Conoidasida</taxon>
        <taxon>Coccidia</taxon>
        <taxon>Eucoccidiorida</taxon>
        <taxon>Eimeriorina</taxon>
        <taxon>Sarcocystidae</taxon>
        <taxon>Neospora</taxon>
    </lineage>
</organism>
<name>A0A0F7UFH6_NEOCL</name>
<proteinExistence type="predicted"/>
<dbReference type="AlphaFoldDB" id="A0A0F7UFH6"/>
<feature type="compositionally biased region" description="Basic and acidic residues" evidence="1">
    <location>
        <begin position="251"/>
        <end position="263"/>
    </location>
</feature>
<feature type="compositionally biased region" description="Basic and acidic residues" evidence="1">
    <location>
        <begin position="354"/>
        <end position="364"/>
    </location>
</feature>
<evidence type="ECO:0000256" key="2">
    <source>
        <dbReference type="SAM" id="Phobius"/>
    </source>
</evidence>
<evidence type="ECO:0008006" key="4">
    <source>
        <dbReference type="Google" id="ProtNLM"/>
    </source>
</evidence>
<feature type="compositionally biased region" description="Low complexity" evidence="1">
    <location>
        <begin position="111"/>
        <end position="135"/>
    </location>
</feature>
<keyword evidence="2" id="KW-0812">Transmembrane</keyword>
<evidence type="ECO:0000256" key="1">
    <source>
        <dbReference type="SAM" id="MobiDB-lite"/>
    </source>
</evidence>
<feature type="region of interest" description="Disordered" evidence="1">
    <location>
        <begin position="86"/>
        <end position="389"/>
    </location>
</feature>
<gene>
    <name evidence="3" type="ORF">BN1204_035590</name>
</gene>